<feature type="chain" id="PRO_5015575387" description="Beta-hexosaminidase bacterial type N-terminal domain-containing protein" evidence="3">
    <location>
        <begin position="21"/>
        <end position="744"/>
    </location>
</feature>
<evidence type="ECO:0000256" key="1">
    <source>
        <dbReference type="ARBA" id="ARBA00022801"/>
    </source>
</evidence>
<dbReference type="PROSITE" id="PS51257">
    <property type="entry name" value="PROKAR_LIPOPROTEIN"/>
    <property type="match status" value="1"/>
</dbReference>
<feature type="domain" description="Beta-hexosaminidase bacterial type N-terminal" evidence="4">
    <location>
        <begin position="42"/>
        <end position="123"/>
    </location>
</feature>
<comment type="caution">
    <text evidence="5">The sequence shown here is derived from an EMBL/GenBank/DDBJ whole genome shotgun (WGS) entry which is preliminary data.</text>
</comment>
<dbReference type="Proteomes" id="UP000244450">
    <property type="component" value="Unassembled WGS sequence"/>
</dbReference>
<dbReference type="Gene3D" id="2.60.120.260">
    <property type="entry name" value="Galactose-binding domain-like"/>
    <property type="match status" value="1"/>
</dbReference>
<evidence type="ECO:0000256" key="3">
    <source>
        <dbReference type="SAM" id="SignalP"/>
    </source>
</evidence>
<dbReference type="EMBL" id="QCYK01000002">
    <property type="protein sequence ID" value="PUZ25642.1"/>
    <property type="molecule type" value="Genomic_DNA"/>
</dbReference>
<dbReference type="InterPro" id="IPR032287">
    <property type="entry name" value="DUF4838"/>
</dbReference>
<dbReference type="GO" id="GO:0005975">
    <property type="term" value="P:carbohydrate metabolic process"/>
    <property type="evidence" value="ECO:0007669"/>
    <property type="project" value="UniProtKB-ARBA"/>
</dbReference>
<name>A0A2T7BH92_9BACT</name>
<dbReference type="InterPro" id="IPR029018">
    <property type="entry name" value="Hex-like_dom2"/>
</dbReference>
<dbReference type="SUPFAM" id="SSF55545">
    <property type="entry name" value="beta-N-acetylhexosaminidase-like domain"/>
    <property type="match status" value="1"/>
</dbReference>
<gene>
    <name evidence="5" type="ORF">DCC81_15335</name>
</gene>
<dbReference type="PANTHER" id="PTHR47406:SF2">
    <property type="entry name" value="ALPHA GLUCURONIDASE N-TERMINAL DOMAIN-CONTAINING PROTEIN"/>
    <property type="match status" value="1"/>
</dbReference>
<keyword evidence="6" id="KW-1185">Reference proteome</keyword>
<dbReference type="Pfam" id="PF16126">
    <property type="entry name" value="DUF4838"/>
    <property type="match status" value="1"/>
</dbReference>
<dbReference type="RefSeq" id="WP_108687481.1">
    <property type="nucleotide sequence ID" value="NZ_QCYK01000002.1"/>
</dbReference>
<dbReference type="AlphaFoldDB" id="A0A2T7BH92"/>
<accession>A0A2T7BH92</accession>
<dbReference type="Gene3D" id="3.30.379.10">
    <property type="entry name" value="Chitobiase/beta-hexosaminidase domain 2-like"/>
    <property type="match status" value="1"/>
</dbReference>
<evidence type="ECO:0000256" key="2">
    <source>
        <dbReference type="ARBA" id="ARBA00023295"/>
    </source>
</evidence>
<keyword evidence="3" id="KW-0732">Signal</keyword>
<reference evidence="5 6" key="1">
    <citation type="submission" date="2018-04" db="EMBL/GenBank/DDBJ databases">
        <title>Chitinophaga fuyangensis sp. nov., isolated from soil in a chemical factory.</title>
        <authorList>
            <person name="Chen K."/>
        </authorList>
    </citation>
    <scope>NUCLEOTIDE SEQUENCE [LARGE SCALE GENOMIC DNA]</scope>
    <source>
        <strain evidence="5 6">LY-1</strain>
    </source>
</reference>
<proteinExistence type="predicted"/>
<keyword evidence="1" id="KW-0378">Hydrolase</keyword>
<evidence type="ECO:0000259" key="4">
    <source>
        <dbReference type="Pfam" id="PF02838"/>
    </source>
</evidence>
<sequence>MMKPAFLLCLLLLTTSCKSAGDELVLTDHGKSNYQLLLPAQPTRAAQKAANILQDYVQRISGVKLPIATEGPAVTGAGIYIGATEAGTPEKIPPEGFVIRTDAKNVYIRGGSGQGIVYGVYHLLDTYFGCKKFDNGTAYTPREQRLHLRANMRDAQHPAFIYRQSYYPASQDPEYLSWHGLQQLDDLWGLWGHSFFKMLPPEVYFKAHPEYYSQVNGKRQPMQLCLSNQAVYDAVVAYLDKAIQHNPDALYWSIAPEDNNNYCTCDICKKADAAEGSPAGSLIRFVNKLAARFPQQRFTTLAYGYTAQAPHTPPADNVYIFVSSIDAYRGVPLAQEPSAAAFRKHLQDWKALGSHLFVWDYTTQFTNYLAPFPDYENLQPNLQYFASQGVQGVFSQGSGDTYGDMAAWNSYLQAALLWDPQADVATLKREFFKGYYGKAGALVKDYADALSNAVKAGQVKLDIYGSPVNNVNDYLSPANMARYTALLDKAEQAAGNEAPYAEHVWKTRLALDYTMLQQSLFYGIQEGGYRVADNNDHPVKPEWQGRISSFYDRCLRFGVKEMAEGGLTPEQYNNEWKERINTVWMPNKALNAPVKVATPFSQDYMTRGAASLTDGALGTTDYSFNWLYFQRQHLDATIEQSLTFSSVQTQYLEDVRHFIVRPVDAALQVSDDGVHFTTIATQKLSPMLEDTDDGKAQIKVLQFKLPQPVSTHYLRLQASCPDVLPEWRGSSHAPAICFDEIIVD</sequence>
<evidence type="ECO:0000313" key="5">
    <source>
        <dbReference type="EMBL" id="PUZ25642.1"/>
    </source>
</evidence>
<organism evidence="5 6">
    <name type="scientific">Chitinophaga parva</name>
    <dbReference type="NCBI Taxonomy" id="2169414"/>
    <lineage>
        <taxon>Bacteria</taxon>
        <taxon>Pseudomonadati</taxon>
        <taxon>Bacteroidota</taxon>
        <taxon>Chitinophagia</taxon>
        <taxon>Chitinophagales</taxon>
        <taxon>Chitinophagaceae</taxon>
        <taxon>Chitinophaga</taxon>
    </lineage>
</organism>
<dbReference type="PANTHER" id="PTHR47406">
    <property type="entry name" value="COAGULATION FACTOR 5/8 TYPE, C-TERMINAL"/>
    <property type="match status" value="1"/>
</dbReference>
<dbReference type="Pfam" id="PF02838">
    <property type="entry name" value="Glyco_hydro_20b"/>
    <property type="match status" value="1"/>
</dbReference>
<feature type="signal peptide" evidence="3">
    <location>
        <begin position="1"/>
        <end position="20"/>
    </location>
</feature>
<dbReference type="GO" id="GO:0016798">
    <property type="term" value="F:hydrolase activity, acting on glycosyl bonds"/>
    <property type="evidence" value="ECO:0007669"/>
    <property type="project" value="UniProtKB-KW"/>
</dbReference>
<dbReference type="InterPro" id="IPR015882">
    <property type="entry name" value="HEX_bac_N"/>
</dbReference>
<evidence type="ECO:0000313" key="6">
    <source>
        <dbReference type="Proteomes" id="UP000244450"/>
    </source>
</evidence>
<dbReference type="OrthoDB" id="1099022at2"/>
<keyword evidence="2" id="KW-0326">Glycosidase</keyword>
<protein>
    <recommendedName>
        <fullName evidence="4">Beta-hexosaminidase bacterial type N-terminal domain-containing protein</fullName>
    </recommendedName>
</protein>